<dbReference type="CDD" id="cd06261">
    <property type="entry name" value="TM_PBP2"/>
    <property type="match status" value="1"/>
</dbReference>
<protein>
    <submittedName>
        <fullName evidence="10">Polar amino acid transport system permease protein/L-cystine transport system permease protein</fullName>
    </submittedName>
</protein>
<evidence type="ECO:0000313" key="10">
    <source>
        <dbReference type="EMBL" id="SET81615.1"/>
    </source>
</evidence>
<comment type="subcellular location">
    <subcellularLocation>
        <location evidence="1 8">Cell membrane</location>
        <topology evidence="1 8">Multi-pass membrane protein</topology>
    </subcellularLocation>
</comment>
<feature type="transmembrane region" description="Helical" evidence="8">
    <location>
        <begin position="53"/>
        <end position="76"/>
    </location>
</feature>
<dbReference type="PANTHER" id="PTHR30614:SF0">
    <property type="entry name" value="L-CYSTINE TRANSPORT SYSTEM PERMEASE PROTEIN TCYL"/>
    <property type="match status" value="1"/>
</dbReference>
<name>A0ABY1C915_9FIRM</name>
<evidence type="ECO:0000256" key="1">
    <source>
        <dbReference type="ARBA" id="ARBA00004651"/>
    </source>
</evidence>
<evidence type="ECO:0000256" key="3">
    <source>
        <dbReference type="ARBA" id="ARBA00022475"/>
    </source>
</evidence>
<evidence type="ECO:0000256" key="4">
    <source>
        <dbReference type="ARBA" id="ARBA00022692"/>
    </source>
</evidence>
<evidence type="ECO:0000256" key="8">
    <source>
        <dbReference type="RuleBase" id="RU363032"/>
    </source>
</evidence>
<dbReference type="PROSITE" id="PS50928">
    <property type="entry name" value="ABC_TM1"/>
    <property type="match status" value="1"/>
</dbReference>
<evidence type="ECO:0000256" key="6">
    <source>
        <dbReference type="ARBA" id="ARBA00022989"/>
    </source>
</evidence>
<sequence length="235" mass="26242">MNFEFIASMLPAMLPAVKNTLIITVFSAFFGWIFGIVIALIRINRIKGLSRLFAVYVSFMRSVPLVIIMFFIYYAIPTFIAYYRFEHGLSVASVAGNKSIIYPIIAMSISEAAFASETFRSSLLAIPHGQLESAKSIGMTTLQACFRIIFPQAFVIALPNMGGLFIGLIKNSTLAYYSGVVEITGMAYTLASPSYQFLEAFFLIAVIYETLSFVFSKLFRTFEQKMSKYKKGIAL</sequence>
<dbReference type="SUPFAM" id="SSF161098">
    <property type="entry name" value="MetI-like"/>
    <property type="match status" value="1"/>
</dbReference>
<dbReference type="InterPro" id="IPR010065">
    <property type="entry name" value="AA_ABC_transptr_permease_3TM"/>
</dbReference>
<comment type="similarity">
    <text evidence="8">Belongs to the binding-protein-dependent transport system permease family.</text>
</comment>
<evidence type="ECO:0000259" key="9">
    <source>
        <dbReference type="PROSITE" id="PS50928"/>
    </source>
</evidence>
<dbReference type="Pfam" id="PF00528">
    <property type="entry name" value="BPD_transp_1"/>
    <property type="match status" value="1"/>
</dbReference>
<dbReference type="InterPro" id="IPR000515">
    <property type="entry name" value="MetI-like"/>
</dbReference>
<gene>
    <name evidence="10" type="ORF">SAMN02745906_2142</name>
</gene>
<evidence type="ECO:0000256" key="7">
    <source>
        <dbReference type="ARBA" id="ARBA00023136"/>
    </source>
</evidence>
<dbReference type="NCBIfam" id="TIGR01726">
    <property type="entry name" value="HEQRo_perm_3TM"/>
    <property type="match status" value="1"/>
</dbReference>
<feature type="transmembrane region" description="Helical" evidence="8">
    <location>
        <begin position="148"/>
        <end position="167"/>
    </location>
</feature>
<keyword evidence="2 8" id="KW-0813">Transport</keyword>
<feature type="transmembrane region" description="Helical" evidence="8">
    <location>
        <begin position="197"/>
        <end position="219"/>
    </location>
</feature>
<keyword evidence="6 8" id="KW-1133">Transmembrane helix</keyword>
<keyword evidence="7 8" id="KW-0472">Membrane</keyword>
<dbReference type="RefSeq" id="WP_100042315.1">
    <property type="nucleotide sequence ID" value="NZ_LT630003.1"/>
</dbReference>
<proteinExistence type="inferred from homology"/>
<evidence type="ECO:0000313" key="11">
    <source>
        <dbReference type="Proteomes" id="UP000198970"/>
    </source>
</evidence>
<dbReference type="EMBL" id="LT630003">
    <property type="protein sequence ID" value="SET81615.1"/>
    <property type="molecule type" value="Genomic_DNA"/>
</dbReference>
<organism evidence="10 11">
    <name type="scientific">Lacrimispora sphenoides JCM 1415</name>
    <dbReference type="NCBI Taxonomy" id="1297793"/>
    <lineage>
        <taxon>Bacteria</taxon>
        <taxon>Bacillati</taxon>
        <taxon>Bacillota</taxon>
        <taxon>Clostridia</taxon>
        <taxon>Lachnospirales</taxon>
        <taxon>Lachnospiraceae</taxon>
        <taxon>Lacrimispora</taxon>
    </lineage>
</organism>
<feature type="transmembrane region" description="Helical" evidence="8">
    <location>
        <begin position="174"/>
        <end position="191"/>
    </location>
</feature>
<evidence type="ECO:0000256" key="5">
    <source>
        <dbReference type="ARBA" id="ARBA00022970"/>
    </source>
</evidence>
<keyword evidence="3" id="KW-1003">Cell membrane</keyword>
<dbReference type="InterPro" id="IPR043429">
    <property type="entry name" value="ArtM/GltK/GlnP/TcyL/YhdX-like"/>
</dbReference>
<dbReference type="Gene3D" id="1.10.3720.10">
    <property type="entry name" value="MetI-like"/>
    <property type="match status" value="1"/>
</dbReference>
<keyword evidence="5" id="KW-0029">Amino-acid transport</keyword>
<reference evidence="10 11" key="1">
    <citation type="submission" date="2016-10" db="EMBL/GenBank/DDBJ databases">
        <authorList>
            <person name="Varghese N."/>
            <person name="Submissions S."/>
        </authorList>
    </citation>
    <scope>NUCLEOTIDE SEQUENCE [LARGE SCALE GENOMIC DNA]</scope>
    <source>
        <strain evidence="10 11">ATCC 19403</strain>
    </source>
</reference>
<dbReference type="PANTHER" id="PTHR30614">
    <property type="entry name" value="MEMBRANE COMPONENT OF AMINO ACID ABC TRANSPORTER"/>
    <property type="match status" value="1"/>
</dbReference>
<dbReference type="Proteomes" id="UP000198970">
    <property type="component" value="Chromosome I"/>
</dbReference>
<accession>A0ABY1C915</accession>
<evidence type="ECO:0000256" key="2">
    <source>
        <dbReference type="ARBA" id="ARBA00022448"/>
    </source>
</evidence>
<keyword evidence="11" id="KW-1185">Reference proteome</keyword>
<keyword evidence="4 8" id="KW-0812">Transmembrane</keyword>
<feature type="transmembrane region" description="Helical" evidence="8">
    <location>
        <begin position="20"/>
        <end position="41"/>
    </location>
</feature>
<dbReference type="InterPro" id="IPR035906">
    <property type="entry name" value="MetI-like_sf"/>
</dbReference>
<feature type="domain" description="ABC transmembrane type-1" evidence="9">
    <location>
        <begin position="17"/>
        <end position="219"/>
    </location>
</feature>